<reference evidence="4" key="2">
    <citation type="submission" date="2020-09" db="EMBL/GenBank/DDBJ databases">
        <authorList>
            <person name="Sun Q."/>
            <person name="Kim S."/>
        </authorList>
    </citation>
    <scope>NUCLEOTIDE SEQUENCE</scope>
    <source>
        <strain evidence="4">KCTC 12988</strain>
    </source>
</reference>
<dbReference type="HAMAP" id="MF_00023">
    <property type="entry name" value="SmpB"/>
    <property type="match status" value="1"/>
</dbReference>
<dbReference type="GO" id="GO:0070929">
    <property type="term" value="P:trans-translation"/>
    <property type="evidence" value="ECO:0007669"/>
    <property type="project" value="UniProtKB-UniRule"/>
</dbReference>
<organism evidence="4 5">
    <name type="scientific">Roseibacillus persicicus</name>
    <dbReference type="NCBI Taxonomy" id="454148"/>
    <lineage>
        <taxon>Bacteria</taxon>
        <taxon>Pseudomonadati</taxon>
        <taxon>Verrucomicrobiota</taxon>
        <taxon>Verrucomicrobiia</taxon>
        <taxon>Verrucomicrobiales</taxon>
        <taxon>Verrucomicrobiaceae</taxon>
        <taxon>Roseibacillus</taxon>
    </lineage>
</organism>
<keyword evidence="1 3" id="KW-0963">Cytoplasm</keyword>
<dbReference type="InterPro" id="IPR023620">
    <property type="entry name" value="SmpB"/>
</dbReference>
<dbReference type="InterPro" id="IPR000037">
    <property type="entry name" value="SsrA-bd_prot"/>
</dbReference>
<dbReference type="Pfam" id="PF01668">
    <property type="entry name" value="SmpB"/>
    <property type="match status" value="1"/>
</dbReference>
<dbReference type="Gene3D" id="2.40.280.10">
    <property type="match status" value="1"/>
</dbReference>
<proteinExistence type="inferred from homology"/>
<dbReference type="NCBIfam" id="NF003843">
    <property type="entry name" value="PRK05422.1"/>
    <property type="match status" value="1"/>
</dbReference>
<keyword evidence="2 3" id="KW-0694">RNA-binding</keyword>
<comment type="function">
    <text evidence="3">Required for rescue of stalled ribosomes mediated by trans-translation. Binds to transfer-messenger RNA (tmRNA), required for stable association of tmRNA with ribosomes. tmRNA and SmpB together mimic tRNA shape, replacing the anticodon stem-loop with SmpB. tmRNA is encoded by the ssrA gene; the 2 termini fold to resemble tRNA(Ala) and it encodes a 'tag peptide', a short internal open reading frame. During trans-translation Ala-aminoacylated tmRNA acts like a tRNA, entering the A-site of stalled ribosomes, displacing the stalled mRNA. The ribosome then switches to translate the ORF on the tmRNA; the nascent peptide is terminated with the 'tag peptide' encoded by the tmRNA and targeted for degradation. The ribosome is freed to recommence translation, which seems to be the essential function of trans-translation.</text>
</comment>
<dbReference type="PANTHER" id="PTHR30308:SF2">
    <property type="entry name" value="SSRA-BINDING PROTEIN"/>
    <property type="match status" value="1"/>
</dbReference>
<reference evidence="4" key="1">
    <citation type="journal article" date="2014" name="Int. J. Syst. Evol. Microbiol.">
        <title>Complete genome sequence of Corynebacterium casei LMG S-19264T (=DSM 44701T), isolated from a smear-ripened cheese.</title>
        <authorList>
            <consortium name="US DOE Joint Genome Institute (JGI-PGF)"/>
            <person name="Walter F."/>
            <person name="Albersmeier A."/>
            <person name="Kalinowski J."/>
            <person name="Ruckert C."/>
        </authorList>
    </citation>
    <scope>NUCLEOTIDE SEQUENCE</scope>
    <source>
        <strain evidence="4">KCTC 12988</strain>
    </source>
</reference>
<evidence type="ECO:0000313" key="5">
    <source>
        <dbReference type="Proteomes" id="UP000644507"/>
    </source>
</evidence>
<keyword evidence="5" id="KW-1185">Reference proteome</keyword>
<comment type="subcellular location">
    <subcellularLocation>
        <location evidence="3">Cytoplasm</location>
    </subcellularLocation>
    <text evidence="3">The tmRNA-SmpB complex associates with stalled 70S ribosomes.</text>
</comment>
<dbReference type="GO" id="GO:0003723">
    <property type="term" value="F:RNA binding"/>
    <property type="evidence" value="ECO:0007669"/>
    <property type="project" value="UniProtKB-UniRule"/>
</dbReference>
<dbReference type="SUPFAM" id="SSF74982">
    <property type="entry name" value="Small protein B (SmpB)"/>
    <property type="match status" value="1"/>
</dbReference>
<evidence type="ECO:0000256" key="1">
    <source>
        <dbReference type="ARBA" id="ARBA00022490"/>
    </source>
</evidence>
<dbReference type="NCBIfam" id="TIGR00086">
    <property type="entry name" value="smpB"/>
    <property type="match status" value="1"/>
</dbReference>
<dbReference type="Proteomes" id="UP000644507">
    <property type="component" value="Unassembled WGS sequence"/>
</dbReference>
<dbReference type="GO" id="GO:0005829">
    <property type="term" value="C:cytosol"/>
    <property type="evidence" value="ECO:0007669"/>
    <property type="project" value="TreeGrafter"/>
</dbReference>
<dbReference type="PROSITE" id="PS01317">
    <property type="entry name" value="SSRP"/>
    <property type="match status" value="1"/>
</dbReference>
<gene>
    <name evidence="3 4" type="primary">smpB</name>
    <name evidence="4" type="ORF">GCM10007100_37050</name>
</gene>
<comment type="caution">
    <text evidence="4">The sequence shown here is derived from an EMBL/GenBank/DDBJ whole genome shotgun (WGS) entry which is preliminary data.</text>
</comment>
<comment type="similarity">
    <text evidence="3">Belongs to the SmpB family.</text>
</comment>
<dbReference type="PANTHER" id="PTHR30308">
    <property type="entry name" value="TMRNA-BINDING COMPONENT OF TRANS-TRANSLATION TAGGING COMPLEX"/>
    <property type="match status" value="1"/>
</dbReference>
<dbReference type="InterPro" id="IPR020081">
    <property type="entry name" value="SsrA-bd_prot_CS"/>
</dbReference>
<accession>A0A918TWT9</accession>
<dbReference type="EMBL" id="BMXI01000020">
    <property type="protein sequence ID" value="GHC65869.1"/>
    <property type="molecule type" value="Genomic_DNA"/>
</dbReference>
<evidence type="ECO:0000313" key="4">
    <source>
        <dbReference type="EMBL" id="GHC65869.1"/>
    </source>
</evidence>
<sequence length="168" mass="19363">MAAAKVAPPQLPNYPMNTDIATNKKALRDFHILSKIECGIELRGTEVKSIRDGKANIRDAFARVERGQVFLYGCDIQPWQTAGTWFQHESKRPRRLLLHKSEILKLQESTQVKGETLVALRMYFKGRRVKVELGLAKGKTHGDQRHDLKKKVELREAQREMARFNRGR</sequence>
<evidence type="ECO:0000256" key="2">
    <source>
        <dbReference type="ARBA" id="ARBA00022884"/>
    </source>
</evidence>
<dbReference type="AlphaFoldDB" id="A0A918TWT9"/>
<dbReference type="GO" id="GO:0070930">
    <property type="term" value="P:trans-translation-dependent protein tagging"/>
    <property type="evidence" value="ECO:0007669"/>
    <property type="project" value="TreeGrafter"/>
</dbReference>
<evidence type="ECO:0000256" key="3">
    <source>
        <dbReference type="HAMAP-Rule" id="MF_00023"/>
    </source>
</evidence>
<dbReference type="CDD" id="cd09294">
    <property type="entry name" value="SmpB"/>
    <property type="match status" value="1"/>
</dbReference>
<protein>
    <recommendedName>
        <fullName evidence="3">SsrA-binding protein</fullName>
    </recommendedName>
    <alternativeName>
        <fullName evidence="3">Small protein B</fullName>
    </alternativeName>
</protein>
<name>A0A918TWT9_9BACT</name>